<dbReference type="InterPro" id="IPR053160">
    <property type="entry name" value="MFS_DHA3_Transporter"/>
</dbReference>
<keyword evidence="4 6" id="KW-1133">Transmembrane helix</keyword>
<dbReference type="KEGG" id="pmar:B0X71_15570"/>
<feature type="transmembrane region" description="Helical" evidence="6">
    <location>
        <begin position="284"/>
        <end position="313"/>
    </location>
</feature>
<dbReference type="RefSeq" id="WP_077590272.1">
    <property type="nucleotide sequence ID" value="NZ_CP019640.1"/>
</dbReference>
<dbReference type="PANTHER" id="PTHR23530:SF1">
    <property type="entry name" value="PERMEASE, MAJOR FACILITATOR SUPERFAMILY-RELATED"/>
    <property type="match status" value="1"/>
</dbReference>
<dbReference type="Gene3D" id="1.20.1250.20">
    <property type="entry name" value="MFS general substrate transporter like domains"/>
    <property type="match status" value="1"/>
</dbReference>
<dbReference type="GO" id="GO:0022857">
    <property type="term" value="F:transmembrane transporter activity"/>
    <property type="evidence" value="ECO:0007669"/>
    <property type="project" value="InterPro"/>
</dbReference>
<gene>
    <name evidence="8" type="ORF">B0X71_15570</name>
</gene>
<keyword evidence="9" id="KW-1185">Reference proteome</keyword>
<dbReference type="PROSITE" id="PS00216">
    <property type="entry name" value="SUGAR_TRANSPORT_1"/>
    <property type="match status" value="1"/>
</dbReference>
<feature type="domain" description="Major facilitator superfamily (MFS) profile" evidence="7">
    <location>
        <begin position="1"/>
        <end position="394"/>
    </location>
</feature>
<proteinExistence type="predicted"/>
<feature type="transmembrane region" description="Helical" evidence="6">
    <location>
        <begin position="37"/>
        <end position="56"/>
    </location>
</feature>
<dbReference type="SUPFAM" id="SSF103473">
    <property type="entry name" value="MFS general substrate transporter"/>
    <property type="match status" value="1"/>
</dbReference>
<dbReference type="Proteomes" id="UP000188184">
    <property type="component" value="Chromosome"/>
</dbReference>
<protein>
    <submittedName>
        <fullName evidence="8">MFS transporter</fullName>
    </submittedName>
</protein>
<feature type="transmembrane region" description="Helical" evidence="6">
    <location>
        <begin position="214"/>
        <end position="231"/>
    </location>
</feature>
<dbReference type="Pfam" id="PF07690">
    <property type="entry name" value="MFS_1"/>
    <property type="match status" value="1"/>
</dbReference>
<name>A0A1Q2L1P5_9BACL</name>
<evidence type="ECO:0000256" key="4">
    <source>
        <dbReference type="ARBA" id="ARBA00022989"/>
    </source>
</evidence>
<dbReference type="InterPro" id="IPR011701">
    <property type="entry name" value="MFS"/>
</dbReference>
<evidence type="ECO:0000313" key="8">
    <source>
        <dbReference type="EMBL" id="AQQ54380.1"/>
    </source>
</evidence>
<keyword evidence="5 6" id="KW-0472">Membrane</keyword>
<dbReference type="AlphaFoldDB" id="A0A1Q2L1P5"/>
<evidence type="ECO:0000256" key="2">
    <source>
        <dbReference type="ARBA" id="ARBA00022448"/>
    </source>
</evidence>
<accession>A0A1Q2L1P5</accession>
<feature type="transmembrane region" description="Helical" evidence="6">
    <location>
        <begin position="160"/>
        <end position="178"/>
    </location>
</feature>
<evidence type="ECO:0000256" key="5">
    <source>
        <dbReference type="ARBA" id="ARBA00023136"/>
    </source>
</evidence>
<evidence type="ECO:0000256" key="3">
    <source>
        <dbReference type="ARBA" id="ARBA00022692"/>
    </source>
</evidence>
<evidence type="ECO:0000256" key="1">
    <source>
        <dbReference type="ARBA" id="ARBA00004651"/>
    </source>
</evidence>
<evidence type="ECO:0000313" key="9">
    <source>
        <dbReference type="Proteomes" id="UP000188184"/>
    </source>
</evidence>
<dbReference type="EMBL" id="CP019640">
    <property type="protein sequence ID" value="AQQ54380.1"/>
    <property type="molecule type" value="Genomic_DNA"/>
</dbReference>
<reference evidence="8 9" key="1">
    <citation type="submission" date="2017-02" db="EMBL/GenBank/DDBJ databases">
        <title>The complete genomic sequence of a novel cold adapted crude oil-degrading bacterium Planococcus qaidamina Y42.</title>
        <authorList>
            <person name="Yang R."/>
        </authorList>
    </citation>
    <scope>NUCLEOTIDE SEQUENCE [LARGE SCALE GENOMIC DNA]</scope>
    <source>
        <strain evidence="8 9">Y42</strain>
    </source>
</reference>
<evidence type="ECO:0000259" key="7">
    <source>
        <dbReference type="PROSITE" id="PS50850"/>
    </source>
</evidence>
<keyword evidence="3 6" id="KW-0812">Transmembrane</keyword>
<dbReference type="PANTHER" id="PTHR23530">
    <property type="entry name" value="TRANSPORT PROTEIN-RELATED"/>
    <property type="match status" value="1"/>
</dbReference>
<dbReference type="OrthoDB" id="9816124at2"/>
<keyword evidence="2" id="KW-0813">Transport</keyword>
<dbReference type="PROSITE" id="PS50850">
    <property type="entry name" value="MFS"/>
    <property type="match status" value="1"/>
</dbReference>
<sequence>MAIQHIYYGVTGTRSLLIQMVFTLNAIYYVSVAELNPLQLVLIGTIMELSVLLFELPTGLTADRFGRKLSLVIGTGVLGFAHILEGSIPEFWAIAAASASWGLGWTFISGAEQAWIADELEGRQLEQVFLRGAQYSSFGRFLGIVLSVGLATLFTVQATIIIAGALLTALAAGAFFIVPETKFIRTKREGSSGLADIAEALSGGFGQIRGSRTLTALAIVTLMWGLASEGYDRLWGALFIEDFNLLNEEAIYWFGFFYALAFLLNIIVLQIVERYVKGRYASVLLIANTLLVASMLGFAWAGAFYAAVLLYFVTGALRNINYPLMNIMTNERLASKGRATALSMFGQLDAFGQIAGGPIVGLIALYTSISGGITASALLLVPGIWFIWKLKKTA</sequence>
<organism evidence="8 9">
    <name type="scientific">Planococcus lenghuensis</name>
    <dbReference type="NCBI Taxonomy" id="2213202"/>
    <lineage>
        <taxon>Bacteria</taxon>
        <taxon>Bacillati</taxon>
        <taxon>Bacillota</taxon>
        <taxon>Bacilli</taxon>
        <taxon>Bacillales</taxon>
        <taxon>Caryophanaceae</taxon>
        <taxon>Planococcus</taxon>
    </lineage>
</organism>
<dbReference type="InterPro" id="IPR005829">
    <property type="entry name" value="Sugar_transporter_CS"/>
</dbReference>
<dbReference type="InterPro" id="IPR020846">
    <property type="entry name" value="MFS_dom"/>
</dbReference>
<feature type="transmembrane region" description="Helical" evidence="6">
    <location>
        <begin position="251"/>
        <end position="272"/>
    </location>
</feature>
<dbReference type="InterPro" id="IPR036259">
    <property type="entry name" value="MFS_trans_sf"/>
</dbReference>
<feature type="transmembrane region" description="Helical" evidence="6">
    <location>
        <begin position="363"/>
        <end position="388"/>
    </location>
</feature>
<dbReference type="GO" id="GO:0005886">
    <property type="term" value="C:plasma membrane"/>
    <property type="evidence" value="ECO:0007669"/>
    <property type="project" value="UniProtKB-SubCell"/>
</dbReference>
<feature type="transmembrane region" description="Helical" evidence="6">
    <location>
        <begin position="12"/>
        <end position="31"/>
    </location>
</feature>
<comment type="subcellular location">
    <subcellularLocation>
        <location evidence="1">Cell membrane</location>
        <topology evidence="1">Multi-pass membrane protein</topology>
    </subcellularLocation>
</comment>
<evidence type="ECO:0000256" key="6">
    <source>
        <dbReference type="SAM" id="Phobius"/>
    </source>
</evidence>